<gene>
    <name evidence="4" type="ORF">CO172_03715</name>
</gene>
<dbReference type="Pfam" id="PF01632">
    <property type="entry name" value="Ribosomal_L35p"/>
    <property type="match status" value="1"/>
</dbReference>
<dbReference type="InterPro" id="IPR021137">
    <property type="entry name" value="Ribosomal_bL35-like"/>
</dbReference>
<dbReference type="Proteomes" id="UP000229749">
    <property type="component" value="Unassembled WGS sequence"/>
</dbReference>
<keyword evidence="2" id="KW-0689">Ribosomal protein</keyword>
<evidence type="ECO:0000256" key="3">
    <source>
        <dbReference type="ARBA" id="ARBA00023274"/>
    </source>
</evidence>
<keyword evidence="3" id="KW-0687">Ribonucleoprotein</keyword>
<evidence type="ECO:0000313" key="5">
    <source>
        <dbReference type="Proteomes" id="UP000229749"/>
    </source>
</evidence>
<proteinExistence type="inferred from homology"/>
<dbReference type="Gene3D" id="4.10.410.60">
    <property type="match status" value="1"/>
</dbReference>
<protein>
    <recommendedName>
        <fullName evidence="6">50S ribosomal protein L35</fullName>
    </recommendedName>
</protein>
<dbReference type="InterPro" id="IPR037229">
    <property type="entry name" value="Ribosomal_bL35_sf"/>
</dbReference>
<dbReference type="GO" id="GO:0005840">
    <property type="term" value="C:ribosome"/>
    <property type="evidence" value="ECO:0007669"/>
    <property type="project" value="UniProtKB-KW"/>
</dbReference>
<evidence type="ECO:0000256" key="2">
    <source>
        <dbReference type="ARBA" id="ARBA00022980"/>
    </source>
</evidence>
<comment type="similarity">
    <text evidence="1">Belongs to the bacterial ribosomal protein bL35 family.</text>
</comment>
<comment type="caution">
    <text evidence="4">The sequence shown here is derived from an EMBL/GenBank/DDBJ whole genome shotgun (WGS) entry which is preliminary data.</text>
</comment>
<reference evidence="5" key="1">
    <citation type="submission" date="2017-09" db="EMBL/GenBank/DDBJ databases">
        <title>Depth-based differentiation of microbial function through sediment-hosted aquifers and enrichment of novel symbionts in the deep terrestrial subsurface.</title>
        <authorList>
            <person name="Probst A.J."/>
            <person name="Ladd B."/>
            <person name="Jarett J.K."/>
            <person name="Geller-Mcgrath D.E."/>
            <person name="Sieber C.M.K."/>
            <person name="Emerson J.B."/>
            <person name="Anantharaman K."/>
            <person name="Thomas B.C."/>
            <person name="Malmstrom R."/>
            <person name="Stieglmeier M."/>
            <person name="Klingl A."/>
            <person name="Woyke T."/>
            <person name="Ryan C.M."/>
            <person name="Banfield J.F."/>
        </authorList>
    </citation>
    <scope>NUCLEOTIDE SEQUENCE [LARGE SCALE GENOMIC DNA]</scope>
</reference>
<organism evidence="4 5">
    <name type="scientific">Candidatus Uhrbacteria bacterium CG_4_9_14_3_um_filter_36_7</name>
    <dbReference type="NCBI Taxonomy" id="1975033"/>
    <lineage>
        <taxon>Bacteria</taxon>
        <taxon>Candidatus Uhriibacteriota</taxon>
    </lineage>
</organism>
<evidence type="ECO:0008006" key="6">
    <source>
        <dbReference type="Google" id="ProtNLM"/>
    </source>
</evidence>
<dbReference type="GO" id="GO:0006412">
    <property type="term" value="P:translation"/>
    <property type="evidence" value="ECO:0007669"/>
    <property type="project" value="InterPro"/>
</dbReference>
<evidence type="ECO:0000256" key="1">
    <source>
        <dbReference type="ARBA" id="ARBA00006598"/>
    </source>
</evidence>
<sequence length="64" mass="7687">MKLKTYKALSKRVRVTKNKKIIKRHSGQDHFNARATGKVTRRKRRDNQWSDVHEKAIRELLPYV</sequence>
<dbReference type="GO" id="GO:1990904">
    <property type="term" value="C:ribonucleoprotein complex"/>
    <property type="evidence" value="ECO:0007669"/>
    <property type="project" value="UniProtKB-KW"/>
</dbReference>
<dbReference type="EMBL" id="PFWS01000059">
    <property type="protein sequence ID" value="PJA46441.1"/>
    <property type="molecule type" value="Genomic_DNA"/>
</dbReference>
<accession>A0A2M7XEZ3</accession>
<dbReference type="SUPFAM" id="SSF143034">
    <property type="entry name" value="L35p-like"/>
    <property type="match status" value="1"/>
</dbReference>
<dbReference type="GO" id="GO:0003735">
    <property type="term" value="F:structural constituent of ribosome"/>
    <property type="evidence" value="ECO:0007669"/>
    <property type="project" value="InterPro"/>
</dbReference>
<dbReference type="AlphaFoldDB" id="A0A2M7XEZ3"/>
<evidence type="ECO:0000313" key="4">
    <source>
        <dbReference type="EMBL" id="PJA46441.1"/>
    </source>
</evidence>
<name>A0A2M7XEZ3_9BACT</name>